<dbReference type="Proteomes" id="UP001501729">
    <property type="component" value="Unassembled WGS sequence"/>
</dbReference>
<sequence length="194" mass="20652">MTQNKSVNPGIFPLLLFGYSLAVLGAELLIAHEAAGALVFAIFIAAVGESIGGLWEISQGKTYLGSVVTTFGIWLFGLFMLETVGQVLGLVTPQALATYFLVLLIPIVLLGYPAFKNQLGWQIQGAFVFLFLLVLFAGVNFILTSSLLNLAAGASAWLAAICIWLLAAEDIFAINIGSDIETTSAEIGETQHLE</sequence>
<proteinExistence type="predicted"/>
<protein>
    <recommendedName>
        <fullName evidence="4">GPR1/FUN34/yaaH family protein</fullName>
    </recommendedName>
</protein>
<feature type="transmembrane region" description="Helical" evidence="1">
    <location>
        <begin position="37"/>
        <end position="55"/>
    </location>
</feature>
<organism evidence="2 3">
    <name type="scientific">Haladaptatus pallidirubidus</name>
    <dbReference type="NCBI Taxonomy" id="1008152"/>
    <lineage>
        <taxon>Archaea</taxon>
        <taxon>Methanobacteriati</taxon>
        <taxon>Methanobacteriota</taxon>
        <taxon>Stenosarchaea group</taxon>
        <taxon>Halobacteria</taxon>
        <taxon>Halobacteriales</taxon>
        <taxon>Haladaptataceae</taxon>
        <taxon>Haladaptatus</taxon>
    </lineage>
</organism>
<feature type="transmembrane region" description="Helical" evidence="1">
    <location>
        <begin position="62"/>
        <end position="81"/>
    </location>
</feature>
<gene>
    <name evidence="2" type="ORF">GCM10025751_27270</name>
</gene>
<evidence type="ECO:0008006" key="4">
    <source>
        <dbReference type="Google" id="ProtNLM"/>
    </source>
</evidence>
<dbReference type="RefSeq" id="WP_227777369.1">
    <property type="nucleotide sequence ID" value="NZ_BAABKX010000009.1"/>
</dbReference>
<keyword evidence="1" id="KW-1133">Transmembrane helix</keyword>
<feature type="transmembrane region" description="Helical" evidence="1">
    <location>
        <begin position="150"/>
        <end position="168"/>
    </location>
</feature>
<evidence type="ECO:0000313" key="3">
    <source>
        <dbReference type="Proteomes" id="UP001501729"/>
    </source>
</evidence>
<feature type="transmembrane region" description="Helical" evidence="1">
    <location>
        <begin position="12"/>
        <end position="31"/>
    </location>
</feature>
<comment type="caution">
    <text evidence="2">The sequence shown here is derived from an EMBL/GenBank/DDBJ whole genome shotgun (WGS) entry which is preliminary data.</text>
</comment>
<dbReference type="EMBL" id="BAABKX010000009">
    <property type="protein sequence ID" value="GAA5051763.1"/>
    <property type="molecule type" value="Genomic_DNA"/>
</dbReference>
<reference evidence="2 3" key="1">
    <citation type="journal article" date="2019" name="Int. J. Syst. Evol. Microbiol.">
        <title>The Global Catalogue of Microorganisms (GCM) 10K type strain sequencing project: providing services to taxonomists for standard genome sequencing and annotation.</title>
        <authorList>
            <consortium name="The Broad Institute Genomics Platform"/>
            <consortium name="The Broad Institute Genome Sequencing Center for Infectious Disease"/>
            <person name="Wu L."/>
            <person name="Ma J."/>
        </authorList>
    </citation>
    <scope>NUCLEOTIDE SEQUENCE [LARGE SCALE GENOMIC DNA]</scope>
    <source>
        <strain evidence="2 3">JCM 17504</strain>
    </source>
</reference>
<evidence type="ECO:0000256" key="1">
    <source>
        <dbReference type="SAM" id="Phobius"/>
    </source>
</evidence>
<keyword evidence="1" id="KW-0812">Transmembrane</keyword>
<feature type="transmembrane region" description="Helical" evidence="1">
    <location>
        <begin position="96"/>
        <end position="115"/>
    </location>
</feature>
<keyword evidence="1" id="KW-0472">Membrane</keyword>
<name>A0AAV3UIF2_9EURY</name>
<accession>A0AAV3UIF2</accession>
<feature type="transmembrane region" description="Helical" evidence="1">
    <location>
        <begin position="127"/>
        <end position="144"/>
    </location>
</feature>
<evidence type="ECO:0000313" key="2">
    <source>
        <dbReference type="EMBL" id="GAA5051763.1"/>
    </source>
</evidence>
<dbReference type="GeneID" id="68615486"/>
<dbReference type="AlphaFoldDB" id="A0AAV3UIF2"/>
<keyword evidence="3" id="KW-1185">Reference proteome</keyword>